<feature type="region of interest" description="Disordered" evidence="21">
    <location>
        <begin position="1"/>
        <end position="111"/>
    </location>
</feature>
<dbReference type="GO" id="GO:0031507">
    <property type="term" value="P:heterochromatin formation"/>
    <property type="evidence" value="ECO:0007669"/>
    <property type="project" value="UniProtKB-ARBA"/>
</dbReference>
<evidence type="ECO:0000313" key="23">
    <source>
        <dbReference type="EMBL" id="KAG2184034.1"/>
    </source>
</evidence>
<dbReference type="PANTHER" id="PTHR10615">
    <property type="entry name" value="HISTONE ACETYLTRANSFERASE"/>
    <property type="match status" value="1"/>
</dbReference>
<dbReference type="Pfam" id="PF01853">
    <property type="entry name" value="MOZ_SAS"/>
    <property type="match status" value="1"/>
</dbReference>
<evidence type="ECO:0000256" key="19">
    <source>
        <dbReference type="PIRSR" id="PIRSR602717-51"/>
    </source>
</evidence>
<evidence type="ECO:0000256" key="18">
    <source>
        <dbReference type="ARBA" id="ARBA00048940"/>
    </source>
</evidence>
<evidence type="ECO:0000259" key="22">
    <source>
        <dbReference type="PROSITE" id="PS51726"/>
    </source>
</evidence>
<dbReference type="InterPro" id="IPR016181">
    <property type="entry name" value="Acyl_CoA_acyltransferase"/>
</dbReference>
<dbReference type="InterPro" id="IPR002717">
    <property type="entry name" value="HAT_MYST-type"/>
</dbReference>
<dbReference type="InterPro" id="IPR040706">
    <property type="entry name" value="Zf-MYST"/>
</dbReference>
<evidence type="ECO:0000313" key="24">
    <source>
        <dbReference type="Proteomes" id="UP000612746"/>
    </source>
</evidence>
<reference evidence="23" key="1">
    <citation type="submission" date="2020-12" db="EMBL/GenBank/DDBJ databases">
        <title>Metabolic potential, ecology and presence of endohyphal bacteria is reflected in genomic diversity of Mucoromycotina.</title>
        <authorList>
            <person name="Muszewska A."/>
            <person name="Okrasinska A."/>
            <person name="Steczkiewicz K."/>
            <person name="Drgas O."/>
            <person name="Orlowska M."/>
            <person name="Perlinska-Lenart U."/>
            <person name="Aleksandrzak-Piekarczyk T."/>
            <person name="Szatraj K."/>
            <person name="Zielenkiewicz U."/>
            <person name="Pilsyk S."/>
            <person name="Malc E."/>
            <person name="Mieczkowski P."/>
            <person name="Kruszewska J.S."/>
            <person name="Biernat P."/>
            <person name="Pawlowska J."/>
        </authorList>
    </citation>
    <scope>NUCLEOTIDE SEQUENCE</scope>
    <source>
        <strain evidence="23">WA0000051536</strain>
    </source>
</reference>
<keyword evidence="4" id="KW-0479">Metal-binding</keyword>
<evidence type="ECO:0000256" key="8">
    <source>
        <dbReference type="ARBA" id="ARBA00022853"/>
    </source>
</evidence>
<keyword evidence="10" id="KW-0805">Transcription regulation</keyword>
<dbReference type="GO" id="GO:0008270">
    <property type="term" value="F:zinc ion binding"/>
    <property type="evidence" value="ECO:0007669"/>
    <property type="project" value="UniProtKB-KW"/>
</dbReference>
<comment type="catalytic activity">
    <reaction evidence="20">
        <text>L-lysyl-[protein] + acetyl-CoA = N(6)-acetyl-L-lysyl-[protein] + CoA + H(+)</text>
        <dbReference type="Rhea" id="RHEA:45948"/>
        <dbReference type="Rhea" id="RHEA-COMP:9752"/>
        <dbReference type="Rhea" id="RHEA-COMP:10731"/>
        <dbReference type="ChEBI" id="CHEBI:15378"/>
        <dbReference type="ChEBI" id="CHEBI:29969"/>
        <dbReference type="ChEBI" id="CHEBI:57287"/>
        <dbReference type="ChEBI" id="CHEBI:57288"/>
        <dbReference type="ChEBI" id="CHEBI:61930"/>
        <dbReference type="EC" id="2.3.1.48"/>
    </reaction>
</comment>
<dbReference type="AlphaFoldDB" id="A0A8H7Q0C7"/>
<comment type="catalytic activity">
    <reaction evidence="15">
        <text>2-hydroxyisobutanoyl-CoA + L-lysyl-[protein] = N(6)-(2-hydroxyisobutanoyl)-L-lysyl-[protein] + CoA + H(+)</text>
        <dbReference type="Rhea" id="RHEA:24180"/>
        <dbReference type="Rhea" id="RHEA-COMP:9752"/>
        <dbReference type="Rhea" id="RHEA-COMP:15921"/>
        <dbReference type="ChEBI" id="CHEBI:15378"/>
        <dbReference type="ChEBI" id="CHEBI:29969"/>
        <dbReference type="ChEBI" id="CHEBI:57287"/>
        <dbReference type="ChEBI" id="CHEBI:131780"/>
        <dbReference type="ChEBI" id="CHEBI:144968"/>
    </reaction>
    <physiologicalReaction direction="left-to-right" evidence="15">
        <dbReference type="Rhea" id="RHEA:24181"/>
    </physiologicalReaction>
</comment>
<dbReference type="GO" id="GO:0003682">
    <property type="term" value="F:chromatin binding"/>
    <property type="evidence" value="ECO:0007669"/>
    <property type="project" value="TreeGrafter"/>
</dbReference>
<dbReference type="GO" id="GO:0010485">
    <property type="term" value="F:histone H4 acetyltransferase activity"/>
    <property type="evidence" value="ECO:0007669"/>
    <property type="project" value="UniProtKB-ARBA"/>
</dbReference>
<keyword evidence="11" id="KW-0010">Activator</keyword>
<feature type="domain" description="MYST-type HAT" evidence="22">
    <location>
        <begin position="195"/>
        <end position="468"/>
    </location>
</feature>
<evidence type="ECO:0000256" key="5">
    <source>
        <dbReference type="ARBA" id="ARBA00022763"/>
    </source>
</evidence>
<feature type="region of interest" description="Disordered" evidence="21">
    <location>
        <begin position="177"/>
        <end position="198"/>
    </location>
</feature>
<feature type="compositionally biased region" description="Basic and acidic residues" evidence="21">
    <location>
        <begin position="70"/>
        <end position="83"/>
    </location>
</feature>
<evidence type="ECO:0000256" key="6">
    <source>
        <dbReference type="ARBA" id="ARBA00022771"/>
    </source>
</evidence>
<dbReference type="Proteomes" id="UP000612746">
    <property type="component" value="Unassembled WGS sequence"/>
</dbReference>
<evidence type="ECO:0000256" key="4">
    <source>
        <dbReference type="ARBA" id="ARBA00022723"/>
    </source>
</evidence>
<keyword evidence="12" id="KW-0804">Transcription</keyword>
<evidence type="ECO:0000256" key="1">
    <source>
        <dbReference type="ARBA" id="ARBA00004123"/>
    </source>
</evidence>
<keyword evidence="5" id="KW-0227">DNA damage</keyword>
<evidence type="ECO:0000256" key="2">
    <source>
        <dbReference type="ARBA" id="ARBA00010107"/>
    </source>
</evidence>
<evidence type="ECO:0000256" key="11">
    <source>
        <dbReference type="ARBA" id="ARBA00023159"/>
    </source>
</evidence>
<evidence type="ECO:0000256" key="16">
    <source>
        <dbReference type="ARBA" id="ARBA00047752"/>
    </source>
</evidence>
<dbReference type="SUPFAM" id="SSF55729">
    <property type="entry name" value="Acyl-CoA N-acyltransferases (Nat)"/>
    <property type="match status" value="1"/>
</dbReference>
<evidence type="ECO:0000256" key="20">
    <source>
        <dbReference type="RuleBase" id="RU361211"/>
    </source>
</evidence>
<dbReference type="PROSITE" id="PS51726">
    <property type="entry name" value="MYST_HAT"/>
    <property type="match status" value="1"/>
</dbReference>
<dbReference type="GO" id="GO:0003712">
    <property type="term" value="F:transcription coregulator activity"/>
    <property type="evidence" value="ECO:0007669"/>
    <property type="project" value="TreeGrafter"/>
</dbReference>
<dbReference type="EC" id="2.3.1.48" evidence="20"/>
<evidence type="ECO:0000256" key="17">
    <source>
        <dbReference type="ARBA" id="ARBA00047787"/>
    </source>
</evidence>
<feature type="region of interest" description="Disordered" evidence="21">
    <location>
        <begin position="486"/>
        <end position="511"/>
    </location>
</feature>
<dbReference type="GO" id="GO:1990467">
    <property type="term" value="C:NuA3a histone acetyltransferase complex"/>
    <property type="evidence" value="ECO:0007669"/>
    <property type="project" value="TreeGrafter"/>
</dbReference>
<dbReference type="GO" id="GO:0006281">
    <property type="term" value="P:DNA repair"/>
    <property type="evidence" value="ECO:0007669"/>
    <property type="project" value="UniProtKB-KW"/>
</dbReference>
<evidence type="ECO:0000256" key="12">
    <source>
        <dbReference type="ARBA" id="ARBA00023163"/>
    </source>
</evidence>
<comment type="catalytic activity">
    <reaction evidence="18">
        <text>L-lysyl-[histone] + acetyl-CoA = N(6)-acetyl-L-lysyl-[histone] + CoA + H(+)</text>
        <dbReference type="Rhea" id="RHEA:21992"/>
        <dbReference type="Rhea" id="RHEA-COMP:9845"/>
        <dbReference type="Rhea" id="RHEA-COMP:11338"/>
        <dbReference type="ChEBI" id="CHEBI:15378"/>
        <dbReference type="ChEBI" id="CHEBI:29969"/>
        <dbReference type="ChEBI" id="CHEBI:57287"/>
        <dbReference type="ChEBI" id="CHEBI:57288"/>
        <dbReference type="ChEBI" id="CHEBI:61930"/>
        <dbReference type="EC" id="2.3.1.48"/>
    </reaction>
    <physiologicalReaction direction="left-to-right" evidence="18">
        <dbReference type="Rhea" id="RHEA:21993"/>
    </physiologicalReaction>
</comment>
<dbReference type="InterPro" id="IPR036388">
    <property type="entry name" value="WH-like_DNA-bd_sf"/>
</dbReference>
<dbReference type="Gene3D" id="1.10.10.10">
    <property type="entry name" value="Winged helix-like DNA-binding domain superfamily/Winged helix DNA-binding domain"/>
    <property type="match status" value="1"/>
</dbReference>
<dbReference type="GO" id="GO:0006357">
    <property type="term" value="P:regulation of transcription by RNA polymerase II"/>
    <property type="evidence" value="ECO:0007669"/>
    <property type="project" value="TreeGrafter"/>
</dbReference>
<evidence type="ECO:0000256" key="7">
    <source>
        <dbReference type="ARBA" id="ARBA00022833"/>
    </source>
</evidence>
<evidence type="ECO:0000256" key="9">
    <source>
        <dbReference type="ARBA" id="ARBA00022990"/>
    </source>
</evidence>
<protein>
    <recommendedName>
        <fullName evidence="20">Histone acetyltransferase</fullName>
        <ecNumber evidence="20">2.3.1.48</ecNumber>
    </recommendedName>
</protein>
<keyword evidence="13" id="KW-0234">DNA repair</keyword>
<dbReference type="InterPro" id="IPR050603">
    <property type="entry name" value="MYST_HAT"/>
</dbReference>
<keyword evidence="3" id="KW-0808">Transferase</keyword>
<keyword evidence="9" id="KW-0007">Acetylation</keyword>
<dbReference type="OrthoDB" id="787137at2759"/>
<evidence type="ECO:0000256" key="10">
    <source>
        <dbReference type="ARBA" id="ARBA00023015"/>
    </source>
</evidence>
<comment type="similarity">
    <text evidence="2 20">Belongs to the MYST (SAS/MOZ) family.</text>
</comment>
<evidence type="ECO:0000256" key="3">
    <source>
        <dbReference type="ARBA" id="ARBA00022679"/>
    </source>
</evidence>
<name>A0A8H7Q0C7_9FUNG</name>
<keyword evidence="6" id="KW-0863">Zinc-finger</keyword>
<comment type="catalytic activity">
    <reaction evidence="16">
        <text>(2E)-butenoyl-CoA + L-lysyl-[protein] = N(6)-(2E)-butenoyl-L-lysyl-[protein] + CoA + H(+)</text>
        <dbReference type="Rhea" id="RHEA:53908"/>
        <dbReference type="Rhea" id="RHEA-COMP:9752"/>
        <dbReference type="Rhea" id="RHEA-COMP:13707"/>
        <dbReference type="ChEBI" id="CHEBI:15378"/>
        <dbReference type="ChEBI" id="CHEBI:29969"/>
        <dbReference type="ChEBI" id="CHEBI:57287"/>
        <dbReference type="ChEBI" id="CHEBI:57332"/>
        <dbReference type="ChEBI" id="CHEBI:137954"/>
    </reaction>
    <physiologicalReaction direction="left-to-right" evidence="16">
        <dbReference type="Rhea" id="RHEA:53909"/>
    </physiologicalReaction>
</comment>
<evidence type="ECO:0000256" key="13">
    <source>
        <dbReference type="ARBA" id="ARBA00023204"/>
    </source>
</evidence>
<gene>
    <name evidence="23" type="ORF">INT44_009045</name>
</gene>
<evidence type="ECO:0000256" key="14">
    <source>
        <dbReference type="ARBA" id="ARBA00023242"/>
    </source>
</evidence>
<feature type="compositionally biased region" description="Basic and acidic residues" evidence="21">
    <location>
        <begin position="495"/>
        <end position="504"/>
    </location>
</feature>
<dbReference type="EMBL" id="JAEPRA010000006">
    <property type="protein sequence ID" value="KAG2184034.1"/>
    <property type="molecule type" value="Genomic_DNA"/>
</dbReference>
<feature type="active site" description="Proton donor/acceptor" evidence="19">
    <location>
        <position position="371"/>
    </location>
</feature>
<dbReference type="Gene3D" id="3.40.630.30">
    <property type="match status" value="1"/>
</dbReference>
<keyword evidence="24" id="KW-1185">Reference proteome</keyword>
<feature type="compositionally biased region" description="Basic residues" evidence="21">
    <location>
        <begin position="57"/>
        <end position="69"/>
    </location>
</feature>
<comment type="caution">
    <text evidence="23">The sequence shown here is derived from an EMBL/GenBank/DDBJ whole genome shotgun (WGS) entry which is preliminary data.</text>
</comment>
<keyword evidence="14 20" id="KW-0539">Nucleus</keyword>
<keyword evidence="8" id="KW-0156">Chromatin regulator</keyword>
<feature type="compositionally biased region" description="Basic and acidic residues" evidence="21">
    <location>
        <begin position="23"/>
        <end position="36"/>
    </location>
</feature>
<sequence>MSRFPRKAAPVDLRLIKRPLKQSSEDSPSKRRRVDEPQVASPQSVRHAKASAPPVRPRGRPRGSKNKKTIMKEQEALRLEEGNTARPLRLQTKQPAKPPTPPAAKPRTKAGKIKKIPAITEDHFLTFGNRLTMEEAETERAAPTANSKDRYERAKGIAEDIERANNVKIAARTKKLSRMNKSNPPTSHRPHQNEAPEQKIHQIRIGDYLIDTWYTAPYPEEYSKRPILYICEYCLKYIKSEYTANRHKLKCMVKYPPGDEIYRDGIVSIFEVDGRKNKIYCQNLCLLAKMFLDHKTLYYDVEPFLFYIMTEVDSEGCHFVGYFSKEKRSLLDYNLSCIMTLPSHQRKGYGNLLVDISYLLSRKEGKPGSPEKPLSDLGMLSYRAYWKTCIFRQLLQAKDFISIQDLSSKTGMTFDDVIATLQLNHLLRKDEHGQYYLDFDEALIKHHLDRVDAKGYPYAQPEKLTWAPFLIAKTALGMLNVVRDGSSPTTATAQKENELPELIKKKSPRRK</sequence>
<dbReference type="PANTHER" id="PTHR10615:SF161">
    <property type="entry name" value="HISTONE ACETYLTRANSFERASE KAT7"/>
    <property type="match status" value="1"/>
</dbReference>
<dbReference type="Pfam" id="PF17772">
    <property type="entry name" value="zf-MYST"/>
    <property type="match status" value="1"/>
</dbReference>
<dbReference type="FunFam" id="1.10.10.10:FF:000526">
    <property type="entry name" value="Histone acetyltransferase"/>
    <property type="match status" value="1"/>
</dbReference>
<comment type="subcellular location">
    <subcellularLocation>
        <location evidence="1 20">Nucleus</location>
    </subcellularLocation>
</comment>
<organism evidence="23 24">
    <name type="scientific">Umbelopsis vinacea</name>
    <dbReference type="NCBI Taxonomy" id="44442"/>
    <lineage>
        <taxon>Eukaryota</taxon>
        <taxon>Fungi</taxon>
        <taxon>Fungi incertae sedis</taxon>
        <taxon>Mucoromycota</taxon>
        <taxon>Mucoromycotina</taxon>
        <taxon>Umbelopsidomycetes</taxon>
        <taxon>Umbelopsidales</taxon>
        <taxon>Umbelopsidaceae</taxon>
        <taxon>Umbelopsis</taxon>
    </lineage>
</organism>
<comment type="catalytic activity">
    <reaction evidence="17">
        <text>L-lysyl-[protein] + acetyl-CoA = N(6)-acetyl-L-lysyl-[protein] + CoA + H(+)</text>
        <dbReference type="Rhea" id="RHEA:45948"/>
        <dbReference type="Rhea" id="RHEA-COMP:9752"/>
        <dbReference type="Rhea" id="RHEA-COMP:10731"/>
        <dbReference type="ChEBI" id="CHEBI:15378"/>
        <dbReference type="ChEBI" id="CHEBI:29969"/>
        <dbReference type="ChEBI" id="CHEBI:57287"/>
        <dbReference type="ChEBI" id="CHEBI:57288"/>
        <dbReference type="ChEBI" id="CHEBI:61930"/>
    </reaction>
    <physiologicalReaction direction="left-to-right" evidence="17">
        <dbReference type="Rhea" id="RHEA:45949"/>
    </physiologicalReaction>
</comment>
<evidence type="ECO:0000256" key="15">
    <source>
        <dbReference type="ARBA" id="ARBA00047557"/>
    </source>
</evidence>
<proteinExistence type="inferred from homology"/>
<accession>A0A8H7Q0C7</accession>
<dbReference type="FunFam" id="3.30.60.60:FF:000001">
    <property type="entry name" value="Histone acetyltransferase"/>
    <property type="match status" value="1"/>
</dbReference>
<evidence type="ECO:0000256" key="21">
    <source>
        <dbReference type="SAM" id="MobiDB-lite"/>
    </source>
</evidence>
<dbReference type="GO" id="GO:0035267">
    <property type="term" value="C:NuA4 histone acetyltransferase complex"/>
    <property type="evidence" value="ECO:0007669"/>
    <property type="project" value="UniProtKB-ARBA"/>
</dbReference>
<dbReference type="GO" id="GO:0005634">
    <property type="term" value="C:nucleus"/>
    <property type="evidence" value="ECO:0007669"/>
    <property type="project" value="UniProtKB-SubCell"/>
</dbReference>
<dbReference type="Gene3D" id="3.30.60.60">
    <property type="entry name" value="N-acetyl transferase-like"/>
    <property type="match status" value="1"/>
</dbReference>
<dbReference type="FunFam" id="3.40.630.30:FF:000001">
    <property type="entry name" value="Histone acetyltransferase"/>
    <property type="match status" value="1"/>
</dbReference>
<keyword evidence="7" id="KW-0862">Zinc</keyword>